<sequence>MSNPNDKARNTMLSRRNMIVGGVMLTTAGLCYARRPEPVPSLLGKTKLESLMPNKIGRWSYETSSGLVLPPRDQLSERIYDQLVTRVYSAPDGTGVMLLVAYSGQQDGMLQVHRPEVCYPASGYTLTETRELDLPIAPGFTLPTRFIVADGRSRTEQLIYWTRIGPSFPTGWLDQRRAVIDENLKGRIPDGALVRISTIASDNRTAEMILNEFTRELIPSLPPKARQALTGRA</sequence>
<evidence type="ECO:0000313" key="3">
    <source>
        <dbReference type="Proteomes" id="UP000198281"/>
    </source>
</evidence>
<dbReference type="NCBIfam" id="NF045608">
    <property type="entry name" value="EpsI_type_V"/>
    <property type="match status" value="1"/>
</dbReference>
<evidence type="ECO:0000259" key="1">
    <source>
        <dbReference type="Pfam" id="PF11984"/>
    </source>
</evidence>
<dbReference type="Proteomes" id="UP000198281">
    <property type="component" value="Unassembled WGS sequence"/>
</dbReference>
<feature type="domain" description="Methanolan biosynthesis EpsI" evidence="1">
    <location>
        <begin position="19"/>
        <end position="223"/>
    </location>
</feature>
<reference evidence="3" key="1">
    <citation type="submission" date="2017-06" db="EMBL/GenBank/DDBJ databases">
        <authorList>
            <person name="Varghese N."/>
            <person name="Submissions S."/>
        </authorList>
    </citation>
    <scope>NUCLEOTIDE SEQUENCE [LARGE SCALE GENOMIC DNA]</scope>
    <source>
        <strain evidence="3">LNB2</strain>
    </source>
</reference>
<dbReference type="InterPro" id="IPR014263">
    <property type="entry name" value="Methanolan_biosynth_EpsI"/>
</dbReference>
<accession>A0A239HRB3</accession>
<gene>
    <name evidence="2" type="ORF">SAMN06295912_11881</name>
</gene>
<protein>
    <submittedName>
        <fullName evidence="2">EpsI family protein</fullName>
    </submittedName>
</protein>
<dbReference type="NCBIfam" id="TIGR02914">
    <property type="entry name" value="EpsI_fam"/>
    <property type="match status" value="1"/>
</dbReference>
<evidence type="ECO:0000313" key="2">
    <source>
        <dbReference type="EMBL" id="SNS83869.1"/>
    </source>
</evidence>
<dbReference type="RefSeq" id="WP_089220423.1">
    <property type="nucleotide sequence ID" value="NZ_FZOS01000018.1"/>
</dbReference>
<name>A0A239HRB3_9SPHN</name>
<dbReference type="Pfam" id="PF11984">
    <property type="entry name" value="DUF3485"/>
    <property type="match status" value="1"/>
</dbReference>
<proteinExistence type="predicted"/>
<dbReference type="EMBL" id="FZOS01000018">
    <property type="protein sequence ID" value="SNS83869.1"/>
    <property type="molecule type" value="Genomic_DNA"/>
</dbReference>
<dbReference type="InterPro" id="IPR054654">
    <property type="entry name" value="EpsI_type_V_pred"/>
</dbReference>
<dbReference type="AlphaFoldDB" id="A0A239HRB3"/>
<organism evidence="2 3">
    <name type="scientific">Edaphosphingomonas laterariae</name>
    <dbReference type="NCBI Taxonomy" id="861865"/>
    <lineage>
        <taxon>Bacteria</taxon>
        <taxon>Pseudomonadati</taxon>
        <taxon>Pseudomonadota</taxon>
        <taxon>Alphaproteobacteria</taxon>
        <taxon>Sphingomonadales</taxon>
        <taxon>Rhizorhabdaceae</taxon>
        <taxon>Edaphosphingomonas</taxon>
    </lineage>
</organism>
<keyword evidence="3" id="KW-1185">Reference proteome</keyword>
<dbReference type="OrthoDB" id="8208147at2"/>